<dbReference type="InterPro" id="IPR019533">
    <property type="entry name" value="Peptidase_S26"/>
</dbReference>
<dbReference type="SUPFAM" id="SSF51306">
    <property type="entry name" value="LexA/Signal peptidase"/>
    <property type="match status" value="1"/>
</dbReference>
<dbReference type="GO" id="GO:0004252">
    <property type="term" value="F:serine-type endopeptidase activity"/>
    <property type="evidence" value="ECO:0007669"/>
    <property type="project" value="InterPro"/>
</dbReference>
<keyword evidence="8" id="KW-1133">Transmembrane helix</keyword>
<evidence type="ECO:0000256" key="8">
    <source>
        <dbReference type="RuleBase" id="RU362042"/>
    </source>
</evidence>
<dbReference type="OrthoDB" id="9802919at2"/>
<keyword evidence="5 8" id="KW-0645">Protease</keyword>
<evidence type="ECO:0000256" key="7">
    <source>
        <dbReference type="PIRSR" id="PIRSR600223-1"/>
    </source>
</evidence>
<dbReference type="InterPro" id="IPR000223">
    <property type="entry name" value="Pept_S26A_signal_pept_1"/>
</dbReference>
<keyword evidence="11" id="KW-1185">Reference proteome</keyword>
<keyword evidence="8" id="KW-0472">Membrane</keyword>
<evidence type="ECO:0000259" key="9">
    <source>
        <dbReference type="Pfam" id="PF10502"/>
    </source>
</evidence>
<dbReference type="NCBIfam" id="TIGR02227">
    <property type="entry name" value="sigpep_I_bact"/>
    <property type="match status" value="1"/>
</dbReference>
<feature type="domain" description="Peptidase S26" evidence="9">
    <location>
        <begin position="27"/>
        <end position="185"/>
    </location>
</feature>
<dbReference type="PROSITE" id="PS00761">
    <property type="entry name" value="SPASE_I_3"/>
    <property type="match status" value="1"/>
</dbReference>
<gene>
    <name evidence="10" type="ORF">EV214_102240</name>
</gene>
<accession>A0A4R2L6D3</accession>
<dbReference type="GO" id="GO:0005886">
    <property type="term" value="C:plasma membrane"/>
    <property type="evidence" value="ECO:0007669"/>
    <property type="project" value="UniProtKB-SubCell"/>
</dbReference>
<reference evidence="10 11" key="1">
    <citation type="submission" date="2019-03" db="EMBL/GenBank/DDBJ databases">
        <title>Genomic Encyclopedia of Type Strains, Phase IV (KMG-IV): sequencing the most valuable type-strain genomes for metagenomic binning, comparative biology and taxonomic classification.</title>
        <authorList>
            <person name="Goeker M."/>
        </authorList>
    </citation>
    <scope>NUCLEOTIDE SEQUENCE [LARGE SCALE GENOMIC DNA]</scope>
    <source>
        <strain evidence="10 11">DSM 102940</strain>
    </source>
</reference>
<dbReference type="Pfam" id="PF10502">
    <property type="entry name" value="Peptidase_S26"/>
    <property type="match status" value="1"/>
</dbReference>
<dbReference type="AlphaFoldDB" id="A0A4R2L6D3"/>
<dbReference type="InterPro" id="IPR019758">
    <property type="entry name" value="Pept_S26A_signal_pept_1_CS"/>
</dbReference>
<dbReference type="Proteomes" id="UP000294919">
    <property type="component" value="Unassembled WGS sequence"/>
</dbReference>
<evidence type="ECO:0000256" key="4">
    <source>
        <dbReference type="ARBA" id="ARBA00013208"/>
    </source>
</evidence>
<evidence type="ECO:0000256" key="3">
    <source>
        <dbReference type="ARBA" id="ARBA00009370"/>
    </source>
</evidence>
<feature type="active site" evidence="7">
    <location>
        <position position="57"/>
    </location>
</feature>
<comment type="catalytic activity">
    <reaction evidence="1 8">
        <text>Cleavage of hydrophobic, N-terminal signal or leader sequences from secreted and periplasmic proteins.</text>
        <dbReference type="EC" id="3.4.21.89"/>
    </reaction>
</comment>
<dbReference type="CDD" id="cd06530">
    <property type="entry name" value="S26_SPase_I"/>
    <property type="match status" value="1"/>
</dbReference>
<dbReference type="PANTHER" id="PTHR43390:SF1">
    <property type="entry name" value="CHLOROPLAST PROCESSING PEPTIDASE"/>
    <property type="match status" value="1"/>
</dbReference>
<comment type="similarity">
    <text evidence="3 8">Belongs to the peptidase S26 family.</text>
</comment>
<evidence type="ECO:0000313" key="11">
    <source>
        <dbReference type="Proteomes" id="UP000294919"/>
    </source>
</evidence>
<dbReference type="InterPro" id="IPR036286">
    <property type="entry name" value="LexA/Signal_pep-like_sf"/>
</dbReference>
<dbReference type="EMBL" id="SLWV01000002">
    <property type="protein sequence ID" value="TCO79516.1"/>
    <property type="molecule type" value="Genomic_DNA"/>
</dbReference>
<dbReference type="PROSITE" id="PS00501">
    <property type="entry name" value="SPASE_I_1"/>
    <property type="match status" value="1"/>
</dbReference>
<feature type="transmembrane region" description="Helical" evidence="8">
    <location>
        <begin position="33"/>
        <end position="53"/>
    </location>
</feature>
<feature type="active site" evidence="7">
    <location>
        <position position="102"/>
    </location>
</feature>
<protein>
    <recommendedName>
        <fullName evidence="4 8">Signal peptidase I</fullName>
        <ecNumber evidence="4 8">3.4.21.89</ecNumber>
    </recommendedName>
</protein>
<comment type="subcellular location">
    <subcellularLocation>
        <location evidence="2">Cell membrane</location>
        <topology evidence="2">Single-pass type II membrane protein</topology>
    </subcellularLocation>
    <subcellularLocation>
        <location evidence="8">Membrane</location>
        <topology evidence="8">Single-pass type II membrane protein</topology>
    </subcellularLocation>
</comment>
<dbReference type="InterPro" id="IPR019756">
    <property type="entry name" value="Pept_S26A_signal_pept_1_Ser-AS"/>
</dbReference>
<dbReference type="GO" id="GO:0006465">
    <property type="term" value="P:signal peptide processing"/>
    <property type="evidence" value="ECO:0007669"/>
    <property type="project" value="InterPro"/>
</dbReference>
<evidence type="ECO:0000256" key="5">
    <source>
        <dbReference type="ARBA" id="ARBA00022670"/>
    </source>
</evidence>
<dbReference type="PRINTS" id="PR00727">
    <property type="entry name" value="LEADERPTASE"/>
</dbReference>
<keyword evidence="8" id="KW-0812">Transmembrane</keyword>
<dbReference type="EC" id="3.4.21.89" evidence="4 8"/>
<organism evidence="10 11">
    <name type="scientific">Marinisporobacter balticus</name>
    <dbReference type="NCBI Taxonomy" id="2018667"/>
    <lineage>
        <taxon>Bacteria</taxon>
        <taxon>Bacillati</taxon>
        <taxon>Bacillota</taxon>
        <taxon>Clostridia</taxon>
        <taxon>Peptostreptococcales</taxon>
        <taxon>Thermotaleaceae</taxon>
        <taxon>Marinisporobacter</taxon>
    </lineage>
</organism>
<comment type="caution">
    <text evidence="10">The sequence shown here is derived from an EMBL/GenBank/DDBJ whole genome shotgun (WGS) entry which is preliminary data.</text>
</comment>
<name>A0A4R2L6D3_9FIRM</name>
<dbReference type="Gene3D" id="2.10.109.10">
    <property type="entry name" value="Umud Fragment, subunit A"/>
    <property type="match status" value="1"/>
</dbReference>
<dbReference type="PANTHER" id="PTHR43390">
    <property type="entry name" value="SIGNAL PEPTIDASE I"/>
    <property type="match status" value="1"/>
</dbReference>
<evidence type="ECO:0000256" key="6">
    <source>
        <dbReference type="ARBA" id="ARBA00022801"/>
    </source>
</evidence>
<evidence type="ECO:0000256" key="2">
    <source>
        <dbReference type="ARBA" id="ARBA00004401"/>
    </source>
</evidence>
<proteinExistence type="inferred from homology"/>
<keyword evidence="6 8" id="KW-0378">Hydrolase</keyword>
<evidence type="ECO:0000313" key="10">
    <source>
        <dbReference type="EMBL" id="TCO79516.1"/>
    </source>
</evidence>
<evidence type="ECO:0000256" key="1">
    <source>
        <dbReference type="ARBA" id="ARBA00000677"/>
    </source>
</evidence>
<sequence>MYHKKIISGDNVNKDLLGCEDMLDKALKWIKRILRVLMVLILIERFIFGFTIIQGMSMAPTLQNNDKLFINKIVYLFSKPHYGDLIVFHPPIEERKDELFIKRIIAVEGERFCIKEGKLYINGKEIKEFYTYNEEYKERVYKVTSGKVPKNMVFVMGDNRNDSNDSRCFGFVPKRNIEGKANLRILPLDAVQVFSIK</sequence>
<dbReference type="GO" id="GO:0009003">
    <property type="term" value="F:signal peptidase activity"/>
    <property type="evidence" value="ECO:0007669"/>
    <property type="project" value="UniProtKB-EC"/>
</dbReference>